<evidence type="ECO:0000313" key="3">
    <source>
        <dbReference type="Proteomes" id="UP000019489"/>
    </source>
</evidence>
<proteinExistence type="predicted"/>
<name>W9GEE9_9MICO</name>
<evidence type="ECO:0000313" key="2">
    <source>
        <dbReference type="EMBL" id="EWT03203.1"/>
    </source>
</evidence>
<keyword evidence="3" id="KW-1185">Reference proteome</keyword>
<feature type="compositionally biased region" description="Basic and acidic residues" evidence="1">
    <location>
        <begin position="33"/>
        <end position="42"/>
    </location>
</feature>
<protein>
    <submittedName>
        <fullName evidence="2">Uncharacterized protein</fullName>
    </submittedName>
</protein>
<dbReference type="AlphaFoldDB" id="W9GEE9"/>
<dbReference type="EMBL" id="AWSA01000004">
    <property type="protein sequence ID" value="EWT03203.1"/>
    <property type="molecule type" value="Genomic_DNA"/>
</dbReference>
<sequence>MMEGATGTARAVTPRPCSSLRSLGRRTALYNGREPDRTRQTERSTTTSTPHRPSTSGANSPSRSL</sequence>
<feature type="compositionally biased region" description="Low complexity" evidence="1">
    <location>
        <begin position="43"/>
        <end position="56"/>
    </location>
</feature>
<comment type="caution">
    <text evidence="2">The sequence shown here is derived from an EMBL/GenBank/DDBJ whole genome shotgun (WGS) entry which is preliminary data.</text>
</comment>
<evidence type="ECO:0000256" key="1">
    <source>
        <dbReference type="SAM" id="MobiDB-lite"/>
    </source>
</evidence>
<dbReference type="Proteomes" id="UP000019489">
    <property type="component" value="Unassembled WGS sequence"/>
</dbReference>
<feature type="region of interest" description="Disordered" evidence="1">
    <location>
        <begin position="1"/>
        <end position="65"/>
    </location>
</feature>
<dbReference type="STRING" id="1386089.N865_02005"/>
<gene>
    <name evidence="2" type="ORF">N865_02005</name>
</gene>
<accession>W9GEE9</accession>
<reference evidence="2 3" key="1">
    <citation type="submission" date="2013-08" db="EMBL/GenBank/DDBJ databases">
        <title>Intrasporangium oryzae NRRL B-24470.</title>
        <authorList>
            <person name="Liu H."/>
            <person name="Wang G."/>
        </authorList>
    </citation>
    <scope>NUCLEOTIDE SEQUENCE [LARGE SCALE GENOMIC DNA]</scope>
    <source>
        <strain evidence="2 3">NRRL B-24470</strain>
    </source>
</reference>
<organism evidence="2 3">
    <name type="scientific">Intrasporangium oryzae NRRL B-24470</name>
    <dbReference type="NCBI Taxonomy" id="1386089"/>
    <lineage>
        <taxon>Bacteria</taxon>
        <taxon>Bacillati</taxon>
        <taxon>Actinomycetota</taxon>
        <taxon>Actinomycetes</taxon>
        <taxon>Micrococcales</taxon>
        <taxon>Intrasporangiaceae</taxon>
        <taxon>Intrasporangium</taxon>
    </lineage>
</organism>